<evidence type="ECO:0000256" key="1">
    <source>
        <dbReference type="SAM" id="MobiDB-lite"/>
    </source>
</evidence>
<keyword evidence="4" id="KW-1185">Reference proteome</keyword>
<sequence>MQRGKHNCDKIKVASKKKTNDIFIRYKTPILEGAIKIINEFKKDKDDGVHYNNLCEELNKYVKIQKRCVKREVEGQGQIFKSHEWGKIVSALYITLDSHKIKRLCYLEKDKEETTKKYVLNIHEVFRNFCIEKKPKETKSSLSFEECMDYLQWIKMKKDMILGMDPGYAYISDYSQFFDIRKKCNYPWLIDNKPDMICVMNTKTKPKEQDDPAKTSIDTSQSTSDVAQAIPAGDTKVNPASEKPSSQGDVNIDRPKPSNYNPKVPDKSAPTPDANVSSNVNKVAQFPDMNISGIDISKSGHDSNIKGKYINFSDLPATFSGHKIPYTVRFPIHEKPSIFVDGYPVHVQRTQISRNPSNLYNIIRSSIPNQKQFQEPIVPFAKYSLILEHRDPPIYHFDHVLPPFPIITSDTINNYYYSYIRNKKLDRVVLEPAIPDASYFRSPSMIYTLVFLAIFTIISTFYLFSKYTPFGLLFSKKKKKKRLKRQLEIKKIPEETPIFDKVTNYSVNDMPYENKTHDDNNIYSKIKIQKGVINKNISIPKKKRNKRKAIIDIHMELLNKYKNDEWKLKKNDFLEICLEQFIIEQNKAYPNLEHNGSLKKNISTQNTKEDKVFLWDKWAEKYTPIWENFKRGNTFKILQYEWKEEENAYFDKIDEQNSSLNENEKISYIEIKKDIWRRWITKQTKLIELYKEEQWFKSLVEELEDVSDEYKKGKTTDDIFVENIKELENKENSEELYKPDKHIFRIKVLIQIFMMVIEECIKEENPEQTEVVLDNLINKLNKEKRAKIEPEKIHEENMNHI</sequence>
<dbReference type="AlphaFoldDB" id="A0A1D3JDN0"/>
<dbReference type="VEuPathDB" id="PlasmoDB:POWCR01_000216800"/>
<feature type="compositionally biased region" description="Polar residues" evidence="1">
    <location>
        <begin position="216"/>
        <end position="226"/>
    </location>
</feature>
<accession>A0A1D3JDN0</accession>
<keyword evidence="2" id="KW-1133">Transmembrane helix</keyword>
<feature type="region of interest" description="Disordered" evidence="1">
    <location>
        <begin position="203"/>
        <end position="279"/>
    </location>
</feature>
<evidence type="ECO:0000313" key="4">
    <source>
        <dbReference type="Proteomes" id="UP000242942"/>
    </source>
</evidence>
<keyword evidence="2" id="KW-0812">Transmembrane</keyword>
<protein>
    <submittedName>
        <fullName evidence="3">STP1 protein</fullName>
    </submittedName>
</protein>
<feature type="transmembrane region" description="Helical" evidence="2">
    <location>
        <begin position="445"/>
        <end position="474"/>
    </location>
</feature>
<dbReference type="OrthoDB" id="376328at2759"/>
<reference evidence="3 4" key="1">
    <citation type="submission" date="2016-06" db="EMBL/GenBank/DDBJ databases">
        <authorList>
            <consortium name="Pathogen Informatics"/>
        </authorList>
    </citation>
    <scope>NUCLEOTIDE SEQUENCE [LARGE SCALE GENOMIC DNA]</scope>
    <source>
        <strain evidence="3">PocGH01</strain>
    </source>
</reference>
<evidence type="ECO:0000313" key="3">
    <source>
        <dbReference type="EMBL" id="SBT83729.1"/>
    </source>
</evidence>
<proteinExistence type="predicted"/>
<keyword evidence="2" id="KW-0472">Membrane</keyword>
<dbReference type="EMBL" id="FLRI01000190">
    <property type="protein sequence ID" value="SBT83729.1"/>
    <property type="molecule type" value="Genomic_DNA"/>
</dbReference>
<organism evidence="3 4">
    <name type="scientific">Plasmodium ovale</name>
    <name type="common">malaria parasite P. ovale</name>
    <dbReference type="NCBI Taxonomy" id="36330"/>
    <lineage>
        <taxon>Eukaryota</taxon>
        <taxon>Sar</taxon>
        <taxon>Alveolata</taxon>
        <taxon>Apicomplexa</taxon>
        <taxon>Aconoidasida</taxon>
        <taxon>Haemosporida</taxon>
        <taxon>Plasmodiidae</taxon>
        <taxon>Plasmodium</taxon>
        <taxon>Plasmodium (Plasmodium)</taxon>
    </lineage>
</organism>
<dbReference type="VEuPathDB" id="PlasmoDB:PocGH01_00143700"/>
<name>A0A1D3JDN0_PLAOA</name>
<gene>
    <name evidence="3" type="primary">PocGH01_00143700</name>
    <name evidence="3" type="ORF">POCGH01_00143700</name>
</gene>
<dbReference type="Proteomes" id="UP000242942">
    <property type="component" value="Unassembled WGS sequence"/>
</dbReference>
<evidence type="ECO:0000256" key="2">
    <source>
        <dbReference type="SAM" id="Phobius"/>
    </source>
</evidence>